<dbReference type="GO" id="GO:0016020">
    <property type="term" value="C:membrane"/>
    <property type="evidence" value="ECO:0007669"/>
    <property type="project" value="TreeGrafter"/>
</dbReference>
<dbReference type="PANTHER" id="PTHR24177:SF329">
    <property type="entry name" value="ANKYRIN REPEAT PROTEIN"/>
    <property type="match status" value="1"/>
</dbReference>
<organism evidence="3 4">
    <name type="scientific">Carya illinoinensis</name>
    <name type="common">Pecan</name>
    <dbReference type="NCBI Taxonomy" id="32201"/>
    <lineage>
        <taxon>Eukaryota</taxon>
        <taxon>Viridiplantae</taxon>
        <taxon>Streptophyta</taxon>
        <taxon>Embryophyta</taxon>
        <taxon>Tracheophyta</taxon>
        <taxon>Spermatophyta</taxon>
        <taxon>Magnoliopsida</taxon>
        <taxon>eudicotyledons</taxon>
        <taxon>Gunneridae</taxon>
        <taxon>Pentapetalae</taxon>
        <taxon>rosids</taxon>
        <taxon>fabids</taxon>
        <taxon>Fagales</taxon>
        <taxon>Juglandaceae</taxon>
        <taxon>Carya</taxon>
    </lineage>
</organism>
<dbReference type="EMBL" id="CM031836">
    <property type="protein sequence ID" value="KAG6683449.1"/>
    <property type="molecule type" value="Genomic_DNA"/>
</dbReference>
<sequence>MDNALVDKLKKNVRTGNWDATRDILNSHPDVLTARITLTGGTILHVAVAAQKENIVQKLVDMMSEHDLAIQDDKGYTVLHETTFRDNSRMAEYLISKNNSLIGIRTFSKDLPVVMAMRCGHKQLASYLYFLTPLDELEAEQGHQGSVLLTYAIYARHVDIAKDLMGHYPSLAFAVHQENLSPLNALATFQRTENQLTIREITINSLVLQYIPILALWQRSALRSLSRIVRADYHQPGRPGYRSLIISILFTRLIRPLAEALERLLRRELENNLFQELLSHICTKIPSFTQSQVDSTIAPAIFCAISRGNYEFVSCMLEANPEFLWIRNSEGMNIFHCAVLHRQAKICSLIYELEGVEALIAERDQSGNTILHLAGLLTENTPIDQIAGAALQMRREVKWFKEVESICQPISKELLNSEGLSPKQVFRMTHQNLRERGEQWMKETTTSGLVAATLIVTIMFTAAFTIPGGNDDKGLPIS</sequence>
<dbReference type="Pfam" id="PF13962">
    <property type="entry name" value="PGG"/>
    <property type="match status" value="1"/>
</dbReference>
<dbReference type="SMART" id="SM00248">
    <property type="entry name" value="ANK"/>
    <property type="match status" value="5"/>
</dbReference>
<evidence type="ECO:0000259" key="2">
    <source>
        <dbReference type="Pfam" id="PF13962"/>
    </source>
</evidence>
<evidence type="ECO:0000313" key="4">
    <source>
        <dbReference type="Proteomes" id="UP000811246"/>
    </source>
</evidence>
<keyword evidence="1" id="KW-0472">Membrane</keyword>
<dbReference type="PANTHER" id="PTHR24177">
    <property type="entry name" value="CASKIN"/>
    <property type="match status" value="1"/>
</dbReference>
<protein>
    <recommendedName>
        <fullName evidence="2">PGG domain-containing protein</fullName>
    </recommendedName>
</protein>
<evidence type="ECO:0000256" key="1">
    <source>
        <dbReference type="SAM" id="Phobius"/>
    </source>
</evidence>
<accession>A0A922DFH8</accession>
<dbReference type="InterPro" id="IPR026961">
    <property type="entry name" value="PGG_dom"/>
</dbReference>
<proteinExistence type="predicted"/>
<feature type="transmembrane region" description="Helical" evidence="1">
    <location>
        <begin position="446"/>
        <end position="466"/>
    </location>
</feature>
<dbReference type="EMBL" id="CM031836">
    <property type="protein sequence ID" value="KAG6683447.1"/>
    <property type="molecule type" value="Genomic_DNA"/>
</dbReference>
<comment type="caution">
    <text evidence="3">The sequence shown here is derived from an EMBL/GenBank/DDBJ whole genome shotgun (WGS) entry which is preliminary data.</text>
</comment>
<keyword evidence="1" id="KW-0812">Transmembrane</keyword>
<dbReference type="EMBL" id="CM031836">
    <property type="protein sequence ID" value="KAG6683448.1"/>
    <property type="molecule type" value="Genomic_DNA"/>
</dbReference>
<feature type="domain" description="PGG" evidence="2">
    <location>
        <begin position="439"/>
        <end position="473"/>
    </location>
</feature>
<name>A0A922DFH8_CARIL</name>
<gene>
    <name evidence="3" type="ORF">I3842_12G013600</name>
</gene>
<evidence type="ECO:0000313" key="3">
    <source>
        <dbReference type="EMBL" id="KAG6683448.1"/>
    </source>
</evidence>
<reference evidence="3" key="1">
    <citation type="submission" date="2021-01" db="EMBL/GenBank/DDBJ databases">
        <authorList>
            <person name="Lovell J.T."/>
            <person name="Bentley N."/>
            <person name="Bhattarai G."/>
            <person name="Jenkins J.W."/>
            <person name="Sreedasyam A."/>
            <person name="Alarcon Y."/>
            <person name="Bock C."/>
            <person name="Boston L."/>
            <person name="Carlson J."/>
            <person name="Cervantes K."/>
            <person name="Clermont K."/>
            <person name="Krom N."/>
            <person name="Kubenka K."/>
            <person name="Mamidi S."/>
            <person name="Mattison C."/>
            <person name="Monteros M."/>
            <person name="Pisani C."/>
            <person name="Plott C."/>
            <person name="Rajasekar S."/>
            <person name="Rhein H.S."/>
            <person name="Rohla C."/>
            <person name="Song M."/>
            <person name="Hilaire R.S."/>
            <person name="Shu S."/>
            <person name="Wells L."/>
            <person name="Wang X."/>
            <person name="Webber J."/>
            <person name="Heerema R.J."/>
            <person name="Klein P."/>
            <person name="Conner P."/>
            <person name="Grauke L."/>
            <person name="Grimwood J."/>
            <person name="Schmutz J."/>
            <person name="Randall J.J."/>
        </authorList>
    </citation>
    <scope>NUCLEOTIDE SEQUENCE</scope>
    <source>
        <tissue evidence="3">Leaf</tissue>
    </source>
</reference>
<dbReference type="AlphaFoldDB" id="A0A922DFH8"/>
<dbReference type="InterPro" id="IPR002110">
    <property type="entry name" value="Ankyrin_rpt"/>
</dbReference>
<dbReference type="Proteomes" id="UP000811246">
    <property type="component" value="Chromosome 12"/>
</dbReference>
<keyword evidence="1" id="KW-1133">Transmembrane helix</keyword>